<feature type="chain" id="PRO_5034625397" description="Granulins domain-containing protein" evidence="1">
    <location>
        <begin position="22"/>
        <end position="76"/>
    </location>
</feature>
<reference evidence="2" key="2">
    <citation type="submission" date="2025-08" db="UniProtKB">
        <authorList>
            <consortium name="Ensembl"/>
        </authorList>
    </citation>
    <scope>IDENTIFICATION</scope>
</reference>
<dbReference type="AlphaFoldDB" id="A0A8D3CEX9"/>
<accession>A0A8D3CEX9</accession>
<evidence type="ECO:0000256" key="1">
    <source>
        <dbReference type="SAM" id="SignalP"/>
    </source>
</evidence>
<protein>
    <recommendedName>
        <fullName evidence="4">Granulins domain-containing protein</fullName>
    </recommendedName>
</protein>
<feature type="signal peptide" evidence="1">
    <location>
        <begin position="1"/>
        <end position="21"/>
    </location>
</feature>
<keyword evidence="1" id="KW-0732">Signal</keyword>
<dbReference type="Gene3D" id="2.10.25.160">
    <property type="entry name" value="Granulin"/>
    <property type="match status" value="1"/>
</dbReference>
<dbReference type="SUPFAM" id="SSF57277">
    <property type="entry name" value="Granulin repeat"/>
    <property type="match status" value="1"/>
</dbReference>
<dbReference type="InterPro" id="IPR037277">
    <property type="entry name" value="Granulin_sf"/>
</dbReference>
<evidence type="ECO:0008006" key="4">
    <source>
        <dbReference type="Google" id="ProtNLM"/>
    </source>
</evidence>
<name>A0A8D3CEX9_SCOMX</name>
<dbReference type="Ensembl" id="ENSSMAT00000040091.1">
    <property type="protein sequence ID" value="ENSSMAP00000045837.1"/>
    <property type="gene ID" value="ENSSMAG00000024219.1"/>
</dbReference>
<reference evidence="2" key="1">
    <citation type="submission" date="2023-05" db="EMBL/GenBank/DDBJ databases">
        <title>High-quality long-read genome of Scophthalmus maximus.</title>
        <authorList>
            <person name="Lien S."/>
            <person name="Martinez P."/>
        </authorList>
    </citation>
    <scope>NUCLEOTIDE SEQUENCE [LARGE SCALE GENOMIC DNA]</scope>
</reference>
<dbReference type="GeneTree" id="ENSGT00980000200843"/>
<evidence type="ECO:0000313" key="2">
    <source>
        <dbReference type="Ensembl" id="ENSSMAP00000045837.1"/>
    </source>
</evidence>
<sequence length="76" mass="8277">MFQAVQMEIWCVLLLLGLSTALVCPDGGMCEDRNTCCKNTVGGYGCCPLPHVSRCSAEAINQIKLCQTITTLSYQM</sequence>
<evidence type="ECO:0000313" key="3">
    <source>
        <dbReference type="Proteomes" id="UP000694558"/>
    </source>
</evidence>
<dbReference type="Proteomes" id="UP000694558">
    <property type="component" value="Chromosome 18"/>
</dbReference>
<proteinExistence type="predicted"/>
<organism evidence="2 3">
    <name type="scientific">Scophthalmus maximus</name>
    <name type="common">Turbot</name>
    <name type="synonym">Psetta maxima</name>
    <dbReference type="NCBI Taxonomy" id="52904"/>
    <lineage>
        <taxon>Eukaryota</taxon>
        <taxon>Metazoa</taxon>
        <taxon>Chordata</taxon>
        <taxon>Craniata</taxon>
        <taxon>Vertebrata</taxon>
        <taxon>Euteleostomi</taxon>
        <taxon>Actinopterygii</taxon>
        <taxon>Neopterygii</taxon>
        <taxon>Teleostei</taxon>
        <taxon>Neoteleostei</taxon>
        <taxon>Acanthomorphata</taxon>
        <taxon>Carangaria</taxon>
        <taxon>Pleuronectiformes</taxon>
        <taxon>Pleuronectoidei</taxon>
        <taxon>Scophthalmidae</taxon>
        <taxon>Scophthalmus</taxon>
    </lineage>
</organism>